<keyword evidence="3" id="KW-1185">Reference proteome</keyword>
<dbReference type="HOGENOM" id="CLU_816482_0_0_1"/>
<feature type="region of interest" description="Disordered" evidence="1">
    <location>
        <begin position="261"/>
        <end position="340"/>
    </location>
</feature>
<reference evidence="3" key="1">
    <citation type="journal article" date="2014" name="Proc. Natl. Acad. Sci. U.S.A.">
        <title>Extensive sampling of basidiomycete genomes demonstrates inadequacy of the white-rot/brown-rot paradigm for wood decay fungi.</title>
        <authorList>
            <person name="Riley R."/>
            <person name="Salamov A.A."/>
            <person name="Brown D.W."/>
            <person name="Nagy L.G."/>
            <person name="Floudas D."/>
            <person name="Held B.W."/>
            <person name="Levasseur A."/>
            <person name="Lombard V."/>
            <person name="Morin E."/>
            <person name="Otillar R."/>
            <person name="Lindquist E.A."/>
            <person name="Sun H."/>
            <person name="LaButti K.M."/>
            <person name="Schmutz J."/>
            <person name="Jabbour D."/>
            <person name="Luo H."/>
            <person name="Baker S.E."/>
            <person name="Pisabarro A.G."/>
            <person name="Walton J.D."/>
            <person name="Blanchette R.A."/>
            <person name="Henrissat B."/>
            <person name="Martin F."/>
            <person name="Cullen D."/>
            <person name="Hibbett D.S."/>
            <person name="Grigoriev I.V."/>
        </authorList>
    </citation>
    <scope>NUCLEOTIDE SEQUENCE [LARGE SCALE GENOMIC DNA]</scope>
    <source>
        <strain evidence="3">CBS 339.88</strain>
    </source>
</reference>
<feature type="compositionally biased region" description="Basic and acidic residues" evidence="1">
    <location>
        <begin position="286"/>
        <end position="298"/>
    </location>
</feature>
<evidence type="ECO:0008006" key="4">
    <source>
        <dbReference type="Google" id="ProtNLM"/>
    </source>
</evidence>
<evidence type="ECO:0000256" key="1">
    <source>
        <dbReference type="SAM" id="MobiDB-lite"/>
    </source>
</evidence>
<dbReference type="Proteomes" id="UP000027222">
    <property type="component" value="Unassembled WGS sequence"/>
</dbReference>
<evidence type="ECO:0000313" key="3">
    <source>
        <dbReference type="Proteomes" id="UP000027222"/>
    </source>
</evidence>
<organism evidence="2 3">
    <name type="scientific">Galerina marginata (strain CBS 339.88)</name>
    <dbReference type="NCBI Taxonomy" id="685588"/>
    <lineage>
        <taxon>Eukaryota</taxon>
        <taxon>Fungi</taxon>
        <taxon>Dikarya</taxon>
        <taxon>Basidiomycota</taxon>
        <taxon>Agaricomycotina</taxon>
        <taxon>Agaricomycetes</taxon>
        <taxon>Agaricomycetidae</taxon>
        <taxon>Agaricales</taxon>
        <taxon>Agaricineae</taxon>
        <taxon>Strophariaceae</taxon>
        <taxon>Galerina</taxon>
    </lineage>
</organism>
<feature type="compositionally biased region" description="Basic and acidic residues" evidence="1">
    <location>
        <begin position="314"/>
        <end position="328"/>
    </location>
</feature>
<evidence type="ECO:0000313" key="2">
    <source>
        <dbReference type="EMBL" id="KDR78516.1"/>
    </source>
</evidence>
<sequence length="340" mass="39103">MATTRRIHDIQQKWTKAIQWVDKYRRKEPKGLEDLMKHAEGPLNKHRWDEFTEIPGADGYQTSTFKFASYLSDNKVMGTDHINMMFVHLSERAEEDPTTDEYVIIEQLRFMKAVEKVACAKKNENSERWLGRLEDKSEIETYTLLFFLYTWKKKSIGDQDNFTDCGILAANIAAHDIFADKPWNPETKARHRVEWSIIPKRVHAVEMLDRQSQPRSLSHPVDPAPDSASVQALENVVPMDVDHVEGLPPYITNSHTPMDIDLSHGYPSSNMPIMLTKKAPPNQVPEESRTQRKASSDRKNKKKRTNSGAVNEEALPRKVPKPDRDAGLREAMSFRRSLPL</sequence>
<gene>
    <name evidence="2" type="ORF">GALMADRAFT_209010</name>
</gene>
<dbReference type="OrthoDB" id="3056391at2759"/>
<dbReference type="EMBL" id="KL142374">
    <property type="protein sequence ID" value="KDR78516.1"/>
    <property type="molecule type" value="Genomic_DNA"/>
</dbReference>
<accession>A0A067T5Y0</accession>
<protein>
    <recommendedName>
        <fullName evidence="4">Ubiquitin-like protease family profile domain-containing protein</fullName>
    </recommendedName>
</protein>
<dbReference type="AlphaFoldDB" id="A0A067T5Y0"/>
<name>A0A067T5Y0_GALM3</name>
<proteinExistence type="predicted"/>